<dbReference type="AlphaFoldDB" id="A0A2T4AEV6"/>
<dbReference type="EMBL" id="KZ679679">
    <property type="protein sequence ID" value="PTB55553.1"/>
    <property type="molecule type" value="Genomic_DNA"/>
</dbReference>
<dbReference type="Proteomes" id="UP000241690">
    <property type="component" value="Unassembled WGS sequence"/>
</dbReference>
<name>A0A2T4AEV6_TRIHA</name>
<keyword evidence="2" id="KW-1185">Reference proteome</keyword>
<protein>
    <submittedName>
        <fullName evidence="1">Uncharacterized protein</fullName>
    </submittedName>
</protein>
<dbReference type="RefSeq" id="XP_024775230.1">
    <property type="nucleotide sequence ID" value="XM_024914885.1"/>
</dbReference>
<evidence type="ECO:0000313" key="1">
    <source>
        <dbReference type="EMBL" id="PTB55553.1"/>
    </source>
</evidence>
<accession>A0A2T4AEV6</accession>
<dbReference type="GeneID" id="36623451"/>
<evidence type="ECO:0000313" key="2">
    <source>
        <dbReference type="Proteomes" id="UP000241690"/>
    </source>
</evidence>
<reference evidence="1 2" key="1">
    <citation type="submission" date="2016-07" db="EMBL/GenBank/DDBJ databases">
        <title>Multiple horizontal gene transfer events from other fungi enriched the ability of initially mycotrophic Trichoderma (Ascomycota) to feed on dead plant biomass.</title>
        <authorList>
            <consortium name="DOE Joint Genome Institute"/>
            <person name="Aerts A."/>
            <person name="Atanasova L."/>
            <person name="Chenthamara K."/>
            <person name="Zhang J."/>
            <person name="Grujic M."/>
            <person name="Henrissat B."/>
            <person name="Kuo A."/>
            <person name="Salamov A."/>
            <person name="Lipzen A."/>
            <person name="Labutti K."/>
            <person name="Barry K."/>
            <person name="Miao Y."/>
            <person name="Rahimi M.J."/>
            <person name="Shen Q."/>
            <person name="Grigoriev I.V."/>
            <person name="Kubicek C.P."/>
            <person name="Druzhinina I.S."/>
        </authorList>
    </citation>
    <scope>NUCLEOTIDE SEQUENCE [LARGE SCALE GENOMIC DNA]</scope>
    <source>
        <strain evidence="1 2">CBS 226.95</strain>
    </source>
</reference>
<proteinExistence type="predicted"/>
<gene>
    <name evidence="1" type="ORF">M431DRAFT_403599</name>
</gene>
<organism evidence="1 2">
    <name type="scientific">Trichoderma harzianum CBS 226.95</name>
    <dbReference type="NCBI Taxonomy" id="983964"/>
    <lineage>
        <taxon>Eukaryota</taxon>
        <taxon>Fungi</taxon>
        <taxon>Dikarya</taxon>
        <taxon>Ascomycota</taxon>
        <taxon>Pezizomycotina</taxon>
        <taxon>Sordariomycetes</taxon>
        <taxon>Hypocreomycetidae</taxon>
        <taxon>Hypocreales</taxon>
        <taxon>Hypocreaceae</taxon>
        <taxon>Trichoderma</taxon>
    </lineage>
</organism>
<sequence length="61" mass="7435">MSRPRKKILRGRDARVDSISGVYEAIRSYSIWRELNKLMLYTHIDWDSLIWNPLIWKHVLH</sequence>